<proteinExistence type="predicted"/>
<evidence type="ECO:0000313" key="2">
    <source>
        <dbReference type="Proteomes" id="UP000198625"/>
    </source>
</evidence>
<gene>
    <name evidence="1" type="ORF">SAMN05660462_01205</name>
</gene>
<dbReference type="EMBL" id="FNQE01000011">
    <property type="protein sequence ID" value="SDY91258.1"/>
    <property type="molecule type" value="Genomic_DNA"/>
</dbReference>
<dbReference type="STRING" id="415015.SAMN05660462_01205"/>
<sequence length="127" mass="14850">MPKIKLQDLRKVLNTDVVKYNSCIEMNFCIDNDIVYDDCWLGKMPDRDNPRKAVYWYGLVPDGSQAYDYTRLEDIINAKVFNGKSMRDVIEKVTWYSLDGCSIEERLPDYLDGNRESLEKSIPINIK</sequence>
<dbReference type="OrthoDB" id="2082532at2"/>
<dbReference type="Proteomes" id="UP000198625">
    <property type="component" value="Unassembled WGS sequence"/>
</dbReference>
<dbReference type="AlphaFoldDB" id="A0A1H3NR41"/>
<organism evidence="1 2">
    <name type="scientific">Proteiniborus ethanoligenes</name>
    <dbReference type="NCBI Taxonomy" id="415015"/>
    <lineage>
        <taxon>Bacteria</taxon>
        <taxon>Bacillati</taxon>
        <taxon>Bacillota</taxon>
        <taxon>Clostridia</taxon>
        <taxon>Eubacteriales</taxon>
        <taxon>Proteiniborus</taxon>
    </lineage>
</organism>
<name>A0A1H3NR41_9FIRM</name>
<dbReference type="RefSeq" id="WP_091728604.1">
    <property type="nucleotide sequence ID" value="NZ_FNQE01000011.1"/>
</dbReference>
<reference evidence="1 2" key="1">
    <citation type="submission" date="2016-10" db="EMBL/GenBank/DDBJ databases">
        <authorList>
            <person name="de Groot N.N."/>
        </authorList>
    </citation>
    <scope>NUCLEOTIDE SEQUENCE [LARGE SCALE GENOMIC DNA]</scope>
    <source>
        <strain evidence="1 2">DSM 21650</strain>
    </source>
</reference>
<keyword evidence="2" id="KW-1185">Reference proteome</keyword>
<accession>A0A1H3NR41</accession>
<protein>
    <submittedName>
        <fullName evidence="1">Uncharacterized protein</fullName>
    </submittedName>
</protein>
<evidence type="ECO:0000313" key="1">
    <source>
        <dbReference type="EMBL" id="SDY91258.1"/>
    </source>
</evidence>